<gene>
    <name evidence="2" type="ORF">Pla133_31270</name>
</gene>
<reference evidence="2 3" key="1">
    <citation type="submission" date="2019-02" db="EMBL/GenBank/DDBJ databases">
        <title>Deep-cultivation of Planctomycetes and their phenomic and genomic characterization uncovers novel biology.</title>
        <authorList>
            <person name="Wiegand S."/>
            <person name="Jogler M."/>
            <person name="Boedeker C."/>
            <person name="Pinto D."/>
            <person name="Vollmers J."/>
            <person name="Rivas-Marin E."/>
            <person name="Kohn T."/>
            <person name="Peeters S.H."/>
            <person name="Heuer A."/>
            <person name="Rast P."/>
            <person name="Oberbeckmann S."/>
            <person name="Bunk B."/>
            <person name="Jeske O."/>
            <person name="Meyerdierks A."/>
            <person name="Storesund J.E."/>
            <person name="Kallscheuer N."/>
            <person name="Luecker S."/>
            <person name="Lage O.M."/>
            <person name="Pohl T."/>
            <person name="Merkel B.J."/>
            <person name="Hornburger P."/>
            <person name="Mueller R.-W."/>
            <person name="Bruemmer F."/>
            <person name="Labrenz M."/>
            <person name="Spormann A.M."/>
            <person name="Op den Camp H."/>
            <person name="Overmann J."/>
            <person name="Amann R."/>
            <person name="Jetten M.S.M."/>
            <person name="Mascher T."/>
            <person name="Medema M.H."/>
            <person name="Devos D.P."/>
            <person name="Kaster A.-K."/>
            <person name="Ovreas L."/>
            <person name="Rohde M."/>
            <person name="Galperin M.Y."/>
            <person name="Jogler C."/>
        </authorList>
    </citation>
    <scope>NUCLEOTIDE SEQUENCE [LARGE SCALE GENOMIC DNA]</scope>
    <source>
        <strain evidence="2 3">Pla133</strain>
    </source>
</reference>
<accession>A0A518BM69</accession>
<evidence type="ECO:0000256" key="1">
    <source>
        <dbReference type="SAM" id="SignalP"/>
    </source>
</evidence>
<evidence type="ECO:0000313" key="2">
    <source>
        <dbReference type="EMBL" id="QDU68036.1"/>
    </source>
</evidence>
<organism evidence="2 3">
    <name type="scientific">Engelhardtia mirabilis</name>
    <dbReference type="NCBI Taxonomy" id="2528011"/>
    <lineage>
        <taxon>Bacteria</taxon>
        <taxon>Pseudomonadati</taxon>
        <taxon>Planctomycetota</taxon>
        <taxon>Planctomycetia</taxon>
        <taxon>Planctomycetia incertae sedis</taxon>
        <taxon>Engelhardtia</taxon>
    </lineage>
</organism>
<dbReference type="EMBL" id="CP036287">
    <property type="protein sequence ID" value="QDU68036.1"/>
    <property type="molecule type" value="Genomic_DNA"/>
</dbReference>
<evidence type="ECO:0000313" key="3">
    <source>
        <dbReference type="Proteomes" id="UP000316921"/>
    </source>
</evidence>
<name>A0A518BM69_9BACT</name>
<feature type="signal peptide" evidence="1">
    <location>
        <begin position="1"/>
        <end position="21"/>
    </location>
</feature>
<keyword evidence="1" id="KW-0732">Signal</keyword>
<dbReference type="RefSeq" id="WP_145066712.1">
    <property type="nucleotide sequence ID" value="NZ_CP036287.1"/>
</dbReference>
<sequence length="429" mass="46278" precursor="true">MGMTKTSLASSLVTCLAAGLAASYQEPTAAEVLHDLSSVPQVGRPVLVEWTSRVRGSLTTETPQGRSRAPVDERRTIALVDEFTAIENGGWEGVRRFLRFDQSVERTVRDPELVGVRVAYREREGMFDASTVGRGVRGRVMDGLLAEASSFGFDLGLPVGVGVGESLTVAPHAVGTLLTDAVGDVTALGEFELVSVDELGLARLVGRLVSSEVRREETAVLAVRYEGDCKLIVDTRAHRLVELDWSGERSVFGSGIDFQLEGSATFEVGLNCATGAAVTKALLLGLRYRSVPRTVDDLDLTVELPSHWFLSDDADHTRFTTTLYGGGEQVTLEFGGYAIGAQEAADYIEATIAQVRAQQEVQRVRPVRCSLGRGQACEFESAGRSFWFEVLPLGPGRALRVRLFGEPSAVGAALADWKVARRSLELSEG</sequence>
<dbReference type="Proteomes" id="UP000316921">
    <property type="component" value="Chromosome"/>
</dbReference>
<feature type="chain" id="PRO_5021759547" evidence="1">
    <location>
        <begin position="22"/>
        <end position="429"/>
    </location>
</feature>
<dbReference type="AlphaFoldDB" id="A0A518BM69"/>
<protein>
    <submittedName>
        <fullName evidence="2">Uncharacterized protein</fullName>
    </submittedName>
</protein>
<dbReference type="KEGG" id="pbap:Pla133_31270"/>
<keyword evidence="3" id="KW-1185">Reference proteome</keyword>
<proteinExistence type="predicted"/>